<name>G1EUM8_BHV4</name>
<organism evidence="1">
    <name type="scientific">Bovine herpesvirus 4</name>
    <name type="common">BoHV-4</name>
    <name type="synonym">Movar virus</name>
    <dbReference type="NCBI Taxonomy" id="10385"/>
    <lineage>
        <taxon>Viruses</taxon>
        <taxon>Duplodnaviria</taxon>
        <taxon>Heunggongvirae</taxon>
        <taxon>Peploviricota</taxon>
        <taxon>Herviviricetes</taxon>
        <taxon>Herpesvirales</taxon>
        <taxon>Orthoherpesviridae</taxon>
        <taxon>Gammaherpesvirinae</taxon>
        <taxon>Rhadinovirus</taxon>
        <taxon>Rhadinovirus bovinegamma4</taxon>
    </lineage>
</organism>
<organismHost>
    <name type="scientific">Felis catus</name>
    <name type="common">Cat</name>
    <name type="synonym">Felis silvestris catus</name>
    <dbReference type="NCBI Taxonomy" id="9685"/>
</organismHost>
<organismHost>
    <name type="scientific">Bos taurus</name>
    <name type="common">Bovine</name>
    <dbReference type="NCBI Taxonomy" id="9913"/>
</organismHost>
<proteinExistence type="predicted"/>
<accession>G1EUM8</accession>
<organismHost>
    <name type="scientific">Panthera leo</name>
    <name type="common">Lion</name>
    <dbReference type="NCBI Taxonomy" id="9689"/>
</organismHost>
<dbReference type="EMBL" id="JN133502">
    <property type="protein sequence ID" value="AEL29816.1"/>
    <property type="molecule type" value="Genomic_DNA"/>
</dbReference>
<protein>
    <submittedName>
        <fullName evidence="1">Uncharacterized protein ORF Bo12</fullName>
    </submittedName>
</protein>
<reference evidence="1" key="1">
    <citation type="journal article" date="2011" name="Virol. J.">
        <title>Sequencing of Bovine herpesvirus 4 V.test strain reveals important genome features.</title>
        <authorList>
            <person name="Palmeira L."/>
            <person name="Machiels B."/>
            <person name="Lete C."/>
            <person name="Vanderplasschen A."/>
            <person name="Gillet L."/>
        </authorList>
    </citation>
    <scope>NUCLEOTIDE SEQUENCE</scope>
    <source>
        <strain evidence="1">V.test</strain>
    </source>
</reference>
<evidence type="ECO:0000313" key="1">
    <source>
        <dbReference type="EMBL" id="AEL29816.1"/>
    </source>
</evidence>
<gene>
    <name evidence="1" type="primary">ORF Bo12</name>
</gene>
<sequence>MGALFGQQSRTWAISGGDSHLWVGFIS</sequence>